<dbReference type="Gene3D" id="3.90.550.10">
    <property type="entry name" value="Spore Coat Polysaccharide Biosynthesis Protein SpsA, Chain A"/>
    <property type="match status" value="1"/>
</dbReference>
<dbReference type="PANTHER" id="PTHR43646:SF2">
    <property type="entry name" value="GLYCOSYLTRANSFERASE 2-LIKE DOMAIN-CONTAINING PROTEIN"/>
    <property type="match status" value="1"/>
</dbReference>
<evidence type="ECO:0000256" key="5">
    <source>
        <dbReference type="ARBA" id="ARBA00023136"/>
    </source>
</evidence>
<keyword evidence="2" id="KW-1003">Cell membrane</keyword>
<keyword evidence="3" id="KW-0328">Glycosyltransferase</keyword>
<accession>A0A5C5WQI3</accession>
<keyword evidence="4 7" id="KW-0808">Transferase</keyword>
<gene>
    <name evidence="7" type="ORF">Pla22_04350</name>
</gene>
<evidence type="ECO:0000256" key="3">
    <source>
        <dbReference type="ARBA" id="ARBA00022676"/>
    </source>
</evidence>
<proteinExistence type="predicted"/>
<protein>
    <submittedName>
        <fullName evidence="7">Glycosyl transferase family 2</fullName>
    </submittedName>
</protein>
<evidence type="ECO:0000256" key="1">
    <source>
        <dbReference type="ARBA" id="ARBA00004236"/>
    </source>
</evidence>
<feature type="domain" description="Glycosyltransferase 2-like" evidence="6">
    <location>
        <begin position="7"/>
        <end position="94"/>
    </location>
</feature>
<dbReference type="EMBL" id="SJPI01000001">
    <property type="protein sequence ID" value="TWT52807.1"/>
    <property type="molecule type" value="Genomic_DNA"/>
</dbReference>
<evidence type="ECO:0000256" key="2">
    <source>
        <dbReference type="ARBA" id="ARBA00022475"/>
    </source>
</evidence>
<comment type="subcellular location">
    <subcellularLocation>
        <location evidence="1">Cell membrane</location>
    </subcellularLocation>
</comment>
<reference evidence="7 8" key="1">
    <citation type="submission" date="2019-02" db="EMBL/GenBank/DDBJ databases">
        <title>Deep-cultivation of Planctomycetes and their phenomic and genomic characterization uncovers novel biology.</title>
        <authorList>
            <person name="Wiegand S."/>
            <person name="Jogler M."/>
            <person name="Boedeker C."/>
            <person name="Pinto D."/>
            <person name="Vollmers J."/>
            <person name="Rivas-Marin E."/>
            <person name="Kohn T."/>
            <person name="Peeters S.H."/>
            <person name="Heuer A."/>
            <person name="Rast P."/>
            <person name="Oberbeckmann S."/>
            <person name="Bunk B."/>
            <person name="Jeske O."/>
            <person name="Meyerdierks A."/>
            <person name="Storesund J.E."/>
            <person name="Kallscheuer N."/>
            <person name="Luecker S."/>
            <person name="Lage O.M."/>
            <person name="Pohl T."/>
            <person name="Merkel B.J."/>
            <person name="Hornburger P."/>
            <person name="Mueller R.-W."/>
            <person name="Bruemmer F."/>
            <person name="Labrenz M."/>
            <person name="Spormann A.M."/>
            <person name="Op Den Camp H."/>
            <person name="Overmann J."/>
            <person name="Amann R."/>
            <person name="Jetten M.S.M."/>
            <person name="Mascher T."/>
            <person name="Medema M.H."/>
            <person name="Devos D.P."/>
            <person name="Kaster A.-K."/>
            <person name="Ovreas L."/>
            <person name="Rohde M."/>
            <person name="Galperin M.Y."/>
            <person name="Jogler C."/>
        </authorList>
    </citation>
    <scope>NUCLEOTIDE SEQUENCE [LARGE SCALE GENOMIC DNA]</scope>
    <source>
        <strain evidence="7 8">Pla22</strain>
    </source>
</reference>
<dbReference type="AlphaFoldDB" id="A0A5C5WQI3"/>
<organism evidence="7 8">
    <name type="scientific">Rubripirellula amarantea</name>
    <dbReference type="NCBI Taxonomy" id="2527999"/>
    <lineage>
        <taxon>Bacteria</taxon>
        <taxon>Pseudomonadati</taxon>
        <taxon>Planctomycetota</taxon>
        <taxon>Planctomycetia</taxon>
        <taxon>Pirellulales</taxon>
        <taxon>Pirellulaceae</taxon>
        <taxon>Rubripirellula</taxon>
    </lineage>
</organism>
<dbReference type="InterPro" id="IPR001173">
    <property type="entry name" value="Glyco_trans_2-like"/>
</dbReference>
<dbReference type="CDD" id="cd02522">
    <property type="entry name" value="GT_2_like_a"/>
    <property type="match status" value="1"/>
</dbReference>
<dbReference type="InterPro" id="IPR029044">
    <property type="entry name" value="Nucleotide-diphossugar_trans"/>
</dbReference>
<evidence type="ECO:0000256" key="4">
    <source>
        <dbReference type="ARBA" id="ARBA00022679"/>
    </source>
</evidence>
<comment type="caution">
    <text evidence="7">The sequence shown here is derived from an EMBL/GenBank/DDBJ whole genome shotgun (WGS) entry which is preliminary data.</text>
</comment>
<sequence length="224" mass="24596">MTPHDVSVIIPTLNEASNLAAAVESAKQAGAGEVIVSDGGSSDATLEIARVAGVDKLVRSFPGRGTQLASGLRVADRDVVLLLHADNRLGVDALNQICQCGDFLWGAFEQRIDSSRTIYRWVERGNNARVRYRSVAFGDQAIFANRSLLKKYGGIAEVPLMEDVELSTRLRKIDKPRLLPGPVTISDRRWRQNGVVRQTLHNWSLQVRFALGASPETLAKSYRS</sequence>
<name>A0A5C5WQI3_9BACT</name>
<dbReference type="NCBIfam" id="TIGR04283">
    <property type="entry name" value="glyco_like_mftF"/>
    <property type="match status" value="1"/>
</dbReference>
<dbReference type="Proteomes" id="UP000316598">
    <property type="component" value="Unassembled WGS sequence"/>
</dbReference>
<evidence type="ECO:0000259" key="6">
    <source>
        <dbReference type="Pfam" id="PF00535"/>
    </source>
</evidence>
<keyword evidence="8" id="KW-1185">Reference proteome</keyword>
<dbReference type="OrthoDB" id="9806525at2"/>
<dbReference type="Pfam" id="PF00535">
    <property type="entry name" value="Glycos_transf_2"/>
    <property type="match status" value="1"/>
</dbReference>
<keyword evidence="5" id="KW-0472">Membrane</keyword>
<dbReference type="GO" id="GO:0005886">
    <property type="term" value="C:plasma membrane"/>
    <property type="evidence" value="ECO:0007669"/>
    <property type="project" value="UniProtKB-SubCell"/>
</dbReference>
<dbReference type="PANTHER" id="PTHR43646">
    <property type="entry name" value="GLYCOSYLTRANSFERASE"/>
    <property type="match status" value="1"/>
</dbReference>
<dbReference type="InterPro" id="IPR026461">
    <property type="entry name" value="Trfase_2_rSAM/seldom_assoc"/>
</dbReference>
<evidence type="ECO:0000313" key="8">
    <source>
        <dbReference type="Proteomes" id="UP000316598"/>
    </source>
</evidence>
<dbReference type="GO" id="GO:0016757">
    <property type="term" value="F:glycosyltransferase activity"/>
    <property type="evidence" value="ECO:0007669"/>
    <property type="project" value="UniProtKB-KW"/>
</dbReference>
<dbReference type="SUPFAM" id="SSF53448">
    <property type="entry name" value="Nucleotide-diphospho-sugar transferases"/>
    <property type="match status" value="1"/>
</dbReference>
<dbReference type="RefSeq" id="WP_146513125.1">
    <property type="nucleotide sequence ID" value="NZ_SJPI01000001.1"/>
</dbReference>
<evidence type="ECO:0000313" key="7">
    <source>
        <dbReference type="EMBL" id="TWT52807.1"/>
    </source>
</evidence>